<feature type="region of interest" description="Disordered" evidence="1">
    <location>
        <begin position="94"/>
        <end position="134"/>
    </location>
</feature>
<evidence type="ECO:0000313" key="3">
    <source>
        <dbReference type="Proteomes" id="UP000237271"/>
    </source>
</evidence>
<dbReference type="EMBL" id="NCKW01017112">
    <property type="protein sequence ID" value="POM59545.1"/>
    <property type="molecule type" value="Genomic_DNA"/>
</dbReference>
<dbReference type="Proteomes" id="UP000237271">
    <property type="component" value="Unassembled WGS sequence"/>
</dbReference>
<organism evidence="2 3">
    <name type="scientific">Phytophthora palmivora</name>
    <dbReference type="NCBI Taxonomy" id="4796"/>
    <lineage>
        <taxon>Eukaryota</taxon>
        <taxon>Sar</taxon>
        <taxon>Stramenopiles</taxon>
        <taxon>Oomycota</taxon>
        <taxon>Peronosporomycetes</taxon>
        <taxon>Peronosporales</taxon>
        <taxon>Peronosporaceae</taxon>
        <taxon>Phytophthora</taxon>
    </lineage>
</organism>
<feature type="compositionally biased region" description="Basic residues" evidence="1">
    <location>
        <begin position="97"/>
        <end position="106"/>
    </location>
</feature>
<reference evidence="2 3" key="1">
    <citation type="journal article" date="2017" name="Genome Biol. Evol.">
        <title>Phytophthora megakarya and P. palmivora, closely related causal agents of cacao black pod rot, underwent increases in genome sizes and gene numbers by different mechanisms.</title>
        <authorList>
            <person name="Ali S.S."/>
            <person name="Shao J."/>
            <person name="Lary D.J."/>
            <person name="Kronmiller B."/>
            <person name="Shen D."/>
            <person name="Strem M.D."/>
            <person name="Amoako-Attah I."/>
            <person name="Akrofi A.Y."/>
            <person name="Begoude B.A."/>
            <person name="Ten Hoopen G.M."/>
            <person name="Coulibaly K."/>
            <person name="Kebe B.I."/>
            <person name="Melnick R.L."/>
            <person name="Guiltinan M.J."/>
            <person name="Tyler B.M."/>
            <person name="Meinhardt L.W."/>
            <person name="Bailey B.A."/>
        </authorList>
    </citation>
    <scope>NUCLEOTIDE SEQUENCE [LARGE SCALE GENOMIC DNA]</scope>
    <source>
        <strain evidence="3">sbr112.9</strain>
    </source>
</reference>
<evidence type="ECO:0000256" key="1">
    <source>
        <dbReference type="SAM" id="MobiDB-lite"/>
    </source>
</evidence>
<dbReference type="OrthoDB" id="159975at2759"/>
<accession>A0A2P4X1W5</accession>
<comment type="caution">
    <text evidence="2">The sequence shown here is derived from an EMBL/GenBank/DDBJ whole genome shotgun (WGS) entry which is preliminary data.</text>
</comment>
<evidence type="ECO:0000313" key="2">
    <source>
        <dbReference type="EMBL" id="POM59545.1"/>
    </source>
</evidence>
<proteinExistence type="predicted"/>
<feature type="compositionally biased region" description="Acidic residues" evidence="1">
    <location>
        <begin position="110"/>
        <end position="120"/>
    </location>
</feature>
<name>A0A2P4X1W5_9STRA</name>
<sequence>MAGDDAVYASILARVERSELRDQLHQVVRKEYKSISRQVRHASASLTALRQLQAASESLHPIGDWLPKRLQTRLKSIEKLQRRLETAVDHLEMDARGKKRKRRKRRTVEEDIGADEEDNEEMKTREPMMEEQESDVEFLGVKIPIRTDVGDLDEEKESGDVNEEVKRRELQVERAVQEEEMEEVESAASKDCGDVNADTLSDSDALPRGLVRVHCDTTVFIKEEPVFPDETQFDQEEPRYEVGADDIAESPIELEVLDSSDESAMELEVSDTEELATELEVPDSDSEDDFSFCVELVANLQSANALSQLAEFPAVVELLRTYLLDRKHLTVVDLDGYLFAHKRITDEEADEIGHAIETIIIIGMELPMRSKVKLALRDLLAIVEQLKLTLGGLPTFLCP</sequence>
<gene>
    <name evidence="2" type="ORF">PHPALM_31705</name>
</gene>
<dbReference type="AlphaFoldDB" id="A0A2P4X1W5"/>
<keyword evidence="3" id="KW-1185">Reference proteome</keyword>
<protein>
    <submittedName>
        <fullName evidence="2">Uncharacterized protein</fullName>
    </submittedName>
</protein>
<feature type="region of interest" description="Disordered" evidence="1">
    <location>
        <begin position="175"/>
        <end position="195"/>
    </location>
</feature>